<feature type="domain" description="NADH:flavin oxidoreductase/NADH oxidase N-terminal" evidence="3">
    <location>
        <begin position="4"/>
        <end position="330"/>
    </location>
</feature>
<evidence type="ECO:0000256" key="1">
    <source>
        <dbReference type="ARBA" id="ARBA00022630"/>
    </source>
</evidence>
<dbReference type="SUPFAM" id="SSF51395">
    <property type="entry name" value="FMN-linked oxidoreductases"/>
    <property type="match status" value="1"/>
</dbReference>
<reference evidence="5 7" key="2">
    <citation type="submission" date="2018-06" db="EMBL/GenBank/DDBJ databases">
        <authorList>
            <consortium name="Pathogen Informatics"/>
            <person name="Doyle S."/>
        </authorList>
    </citation>
    <scope>NUCLEOTIDE SEQUENCE [LARGE SCALE GENOMIC DNA]</scope>
    <source>
        <strain evidence="5 7">NCTC11091</strain>
    </source>
</reference>
<dbReference type="Proteomes" id="UP000255193">
    <property type="component" value="Unassembled WGS sequence"/>
</dbReference>
<keyword evidence="2 5" id="KW-0560">Oxidoreductase</keyword>
<dbReference type="RefSeq" id="WP_067056846.1">
    <property type="nucleotide sequence ID" value="NZ_LZMZ01000029.1"/>
</dbReference>
<dbReference type="PANTHER" id="PTHR43656:SF2">
    <property type="entry name" value="BINDING OXIDOREDUCTASE, PUTATIVE (AFU_ORTHOLOGUE AFUA_2G08260)-RELATED"/>
    <property type="match status" value="1"/>
</dbReference>
<evidence type="ECO:0000313" key="4">
    <source>
        <dbReference type="EMBL" id="OBX76602.1"/>
    </source>
</evidence>
<evidence type="ECO:0000313" key="5">
    <source>
        <dbReference type="EMBL" id="STY96207.1"/>
    </source>
</evidence>
<dbReference type="EMBL" id="LZMZ01000029">
    <property type="protein sequence ID" value="OBX76602.1"/>
    <property type="molecule type" value="Genomic_DNA"/>
</dbReference>
<evidence type="ECO:0000313" key="7">
    <source>
        <dbReference type="Proteomes" id="UP000255193"/>
    </source>
</evidence>
<dbReference type="GO" id="GO:0010181">
    <property type="term" value="F:FMN binding"/>
    <property type="evidence" value="ECO:0007669"/>
    <property type="project" value="InterPro"/>
</dbReference>
<name>A0A1B8QB95_9GAMM</name>
<keyword evidence="1" id="KW-0285">Flavoprotein</keyword>
<accession>A0A1B8QB95</accession>
<dbReference type="InterPro" id="IPR013785">
    <property type="entry name" value="Aldolase_TIM"/>
</dbReference>
<organism evidence="4 6">
    <name type="scientific">Faucicola atlantae</name>
    <dbReference type="NCBI Taxonomy" id="34059"/>
    <lineage>
        <taxon>Bacteria</taxon>
        <taxon>Pseudomonadati</taxon>
        <taxon>Pseudomonadota</taxon>
        <taxon>Gammaproteobacteria</taxon>
        <taxon>Moraxellales</taxon>
        <taxon>Moraxellaceae</taxon>
        <taxon>Faucicola</taxon>
    </lineage>
</organism>
<dbReference type="PANTHER" id="PTHR43656">
    <property type="entry name" value="BINDING OXIDOREDUCTASE, PUTATIVE (AFU_ORTHOLOGUE AFUA_2G08260)-RELATED"/>
    <property type="match status" value="1"/>
</dbReference>
<proteinExistence type="predicted"/>
<dbReference type="InterPro" id="IPR001155">
    <property type="entry name" value="OxRdtase_FMN_N"/>
</dbReference>
<dbReference type="CDD" id="cd04735">
    <property type="entry name" value="OYE_like_4_FMN"/>
    <property type="match status" value="1"/>
</dbReference>
<dbReference type="InterPro" id="IPR051799">
    <property type="entry name" value="NADH_flavin_oxidoreductase"/>
</dbReference>
<dbReference type="EMBL" id="UGQA01000001">
    <property type="protein sequence ID" value="STY96207.1"/>
    <property type="molecule type" value="Genomic_DNA"/>
</dbReference>
<reference evidence="4 6" key="1">
    <citation type="submission" date="2016-06" db="EMBL/GenBank/DDBJ databases">
        <title>Draft genome of Moraxella atlantae CCUG 66109.</title>
        <authorList>
            <person name="Salva-Serra F."/>
            <person name="Engstrom-Jakobsson H."/>
            <person name="Thorell K."/>
            <person name="Gonzales-Siles L."/>
            <person name="Karlsson R."/>
            <person name="Boulund F."/>
            <person name="Engstrand L."/>
            <person name="Kristiansson E."/>
            <person name="Moore E."/>
        </authorList>
    </citation>
    <scope>NUCLEOTIDE SEQUENCE [LARGE SCALE GENOMIC DNA]</scope>
    <source>
        <strain evidence="4 6">CCUG 66109</strain>
    </source>
</reference>
<dbReference type="Proteomes" id="UP000092508">
    <property type="component" value="Unassembled WGS sequence"/>
</dbReference>
<dbReference type="AlphaFoldDB" id="A0A1B8QB95"/>
<dbReference type="GO" id="GO:0003959">
    <property type="term" value="F:NADPH dehydrogenase activity"/>
    <property type="evidence" value="ECO:0007669"/>
    <property type="project" value="UniProtKB-EC"/>
</dbReference>
<sequence>MQALFTPFTLNNGVELKNRLAVAPMTHWASDEHGHLSDAEREFLRGRATDFGLFITAATLVTREGKAFAGQPYAIDDNDLASLTQTANLLKQQGAKAILQIHHGGKLAETDLIDGRDKVAPSNDADTGARAVTEAEIHALIQGFANAARLAIAAGFDGVEIHGANGYLIQQFVSGHSNRRTDDWGGSREKRLKFPLAVIDAVDAVRQAHNKPEFIVGYRLSPEEPEEQGLTMADTFALIDALVEKPLQYVHVSLWDFFSEPRRDASTDKTRLAHIHERLAGRLPLMGVGNLLSAEDIERAYNSGVVELIGLGKAVLMNRNMATLLKHGDYANIDTELDPNRKDYYGFSEKLWELNMQQPAFLPKVKQA</sequence>
<protein>
    <submittedName>
        <fullName evidence="4">NADH-dependent flavin oxidoreductase</fullName>
    </submittedName>
    <submittedName>
        <fullName evidence="5">NADPH dehydrogenase</fullName>
        <ecNumber evidence="5">1.6.99.1</ecNumber>
    </submittedName>
</protein>
<evidence type="ECO:0000313" key="6">
    <source>
        <dbReference type="Proteomes" id="UP000092508"/>
    </source>
</evidence>
<dbReference type="Gene3D" id="3.20.20.70">
    <property type="entry name" value="Aldolase class I"/>
    <property type="match status" value="1"/>
</dbReference>
<dbReference type="EC" id="1.6.99.1" evidence="5"/>
<evidence type="ECO:0000259" key="3">
    <source>
        <dbReference type="Pfam" id="PF00724"/>
    </source>
</evidence>
<dbReference type="OrthoDB" id="8523426at2"/>
<dbReference type="STRING" id="34059.A9308_08030"/>
<evidence type="ECO:0000256" key="2">
    <source>
        <dbReference type="ARBA" id="ARBA00023002"/>
    </source>
</evidence>
<gene>
    <name evidence="5" type="primary">namA</name>
    <name evidence="4" type="ORF">A9308_08030</name>
    <name evidence="5" type="ORF">NCTC11091_02023</name>
</gene>
<dbReference type="Pfam" id="PF00724">
    <property type="entry name" value="Oxidored_FMN"/>
    <property type="match status" value="1"/>
</dbReference>